<comment type="caution">
    <text evidence="1">The sequence shown here is derived from an EMBL/GenBank/DDBJ whole genome shotgun (WGS) entry which is preliminary data.</text>
</comment>
<evidence type="ECO:0000313" key="2">
    <source>
        <dbReference type="Proteomes" id="UP000723463"/>
    </source>
</evidence>
<organism evidence="1 2">
    <name type="scientific">Mortierella hygrophila</name>
    <dbReference type="NCBI Taxonomy" id="979708"/>
    <lineage>
        <taxon>Eukaryota</taxon>
        <taxon>Fungi</taxon>
        <taxon>Fungi incertae sedis</taxon>
        <taxon>Mucoromycota</taxon>
        <taxon>Mortierellomycotina</taxon>
        <taxon>Mortierellomycetes</taxon>
        <taxon>Mortierellales</taxon>
        <taxon>Mortierellaceae</taxon>
        <taxon>Mortierella</taxon>
    </lineage>
</organism>
<protein>
    <submittedName>
        <fullName evidence="1">Uncharacterized protein</fullName>
    </submittedName>
</protein>
<dbReference type="EMBL" id="JAAAXW010000067">
    <property type="protein sequence ID" value="KAF9545729.1"/>
    <property type="molecule type" value="Genomic_DNA"/>
</dbReference>
<keyword evidence="2" id="KW-1185">Reference proteome</keyword>
<proteinExistence type="predicted"/>
<evidence type="ECO:0000313" key="1">
    <source>
        <dbReference type="EMBL" id="KAF9545729.1"/>
    </source>
</evidence>
<dbReference type="Proteomes" id="UP000723463">
    <property type="component" value="Unassembled WGS sequence"/>
</dbReference>
<name>A0A9P6F9W3_9FUNG</name>
<dbReference type="AlphaFoldDB" id="A0A9P6F9W3"/>
<gene>
    <name evidence="1" type="ORF">EC957_010592</name>
</gene>
<accession>A0A9P6F9W3</accession>
<reference evidence="1" key="1">
    <citation type="journal article" date="2020" name="Fungal Divers.">
        <title>Resolving the Mortierellaceae phylogeny through synthesis of multi-gene phylogenetics and phylogenomics.</title>
        <authorList>
            <person name="Vandepol N."/>
            <person name="Liber J."/>
            <person name="Desiro A."/>
            <person name="Na H."/>
            <person name="Kennedy M."/>
            <person name="Barry K."/>
            <person name="Grigoriev I.V."/>
            <person name="Miller A.N."/>
            <person name="O'Donnell K."/>
            <person name="Stajich J.E."/>
            <person name="Bonito G."/>
        </authorList>
    </citation>
    <scope>NUCLEOTIDE SEQUENCE</scope>
    <source>
        <strain evidence="1">NRRL 2591</strain>
    </source>
</reference>
<sequence>MTRQGINSPAAPNAAATALDSQELIETTTASLDALPCPIEASPLKSSLHSVSSLTDPASSDVFKSVVNGSMLSSRSPGSQSRGDNGTSIRSHFTQEQNLLSLLHGRGSKGESDIHEFLSHSVGRVVRCLGSPAWRAEESRISPSFRPEIKMKKLSLILRSMVHLNRLILCITSNGCLGRPEGVSPAASSVTLTASVLRLFLSFNVSPSAIEELFQDWTNSAFIQYFLKHFQSPEMTFKRPMVKWIRLGESFGEGMLQQLLDMP</sequence>